<protein>
    <submittedName>
        <fullName evidence="3">Uncharacterized protein DUF4340</fullName>
    </submittedName>
</protein>
<dbReference type="EMBL" id="SOQX01000001">
    <property type="protein sequence ID" value="TDY04119.1"/>
    <property type="molecule type" value="Genomic_DNA"/>
</dbReference>
<reference evidence="3 4" key="1">
    <citation type="submission" date="2019-03" db="EMBL/GenBank/DDBJ databases">
        <title>Genomic Encyclopedia of Type Strains, Phase IV (KMG-IV): sequencing the most valuable type-strain genomes for metagenomic binning, comparative biology and taxonomic classification.</title>
        <authorList>
            <person name="Goeker M."/>
        </authorList>
    </citation>
    <scope>NUCLEOTIDE SEQUENCE [LARGE SCALE GENOMIC DNA]</scope>
    <source>
        <strain evidence="3 4">DSM 16326</strain>
    </source>
</reference>
<proteinExistence type="predicted"/>
<dbReference type="OrthoDB" id="7062720at2"/>
<evidence type="ECO:0000313" key="3">
    <source>
        <dbReference type="EMBL" id="TDY04119.1"/>
    </source>
</evidence>
<dbReference type="RefSeq" id="WP_134080748.1">
    <property type="nucleotide sequence ID" value="NZ_SOQX01000001.1"/>
</dbReference>
<evidence type="ECO:0000259" key="2">
    <source>
        <dbReference type="Pfam" id="PF14238"/>
    </source>
</evidence>
<gene>
    <name evidence="3" type="ORF">EDC23_0491</name>
</gene>
<keyword evidence="4" id="KW-1185">Reference proteome</keyword>
<evidence type="ECO:0000313" key="4">
    <source>
        <dbReference type="Proteomes" id="UP000294914"/>
    </source>
</evidence>
<evidence type="ECO:0000256" key="1">
    <source>
        <dbReference type="SAM" id="MobiDB-lite"/>
    </source>
</evidence>
<accession>A0A4R8J1Q5</accession>
<feature type="region of interest" description="Disordered" evidence="1">
    <location>
        <begin position="278"/>
        <end position="298"/>
    </location>
</feature>
<comment type="caution">
    <text evidence="3">The sequence shown here is derived from an EMBL/GenBank/DDBJ whole genome shotgun (WGS) entry which is preliminary data.</text>
</comment>
<feature type="domain" description="DUF4340" evidence="2">
    <location>
        <begin position="67"/>
        <end position="216"/>
    </location>
</feature>
<dbReference type="Proteomes" id="UP000294914">
    <property type="component" value="Unassembled WGS sequence"/>
</dbReference>
<name>A0A4R8J1Q5_9GAMM</name>
<dbReference type="AlphaFoldDB" id="A0A4R8J1Q5"/>
<dbReference type="InterPro" id="IPR025641">
    <property type="entry name" value="DUF4340"/>
</dbReference>
<feature type="compositionally biased region" description="Basic and acidic residues" evidence="1">
    <location>
        <begin position="286"/>
        <end position="298"/>
    </location>
</feature>
<sequence>MRSRLLLNLALLLLLIILALAVFYTSRESKQPGPQQLSELDPGEVTQIELQRKQDEPITLHKRQAGWYMQSPYTVAANDYRIQALLRLLQAEYTGSHDITKLDPTDYGLDQPRATVTYNDTLRIAFGDTEPLSEQRYVRLADRLYLIPDTHYYHTVSPATGYLSHALLPAGKITALQLPQMQLALENGQWQVRPSREDRSADALTELVANWRTAQAIRLESFEAKELPPADIRIELAGRQAPVRFTLEEKDGQPTLLRHDVRLRYVINEDIRQQLLQLPEPVPEPELERSPRSHEETK</sequence>
<dbReference type="Pfam" id="PF14238">
    <property type="entry name" value="DUF4340"/>
    <property type="match status" value="1"/>
</dbReference>
<organism evidence="3 4">
    <name type="scientific">Thiohalophilus thiocyanatoxydans</name>
    <dbReference type="NCBI Taxonomy" id="381308"/>
    <lineage>
        <taxon>Bacteria</taxon>
        <taxon>Pseudomonadati</taxon>
        <taxon>Pseudomonadota</taxon>
        <taxon>Gammaproteobacteria</taxon>
        <taxon>Thiohalomonadales</taxon>
        <taxon>Thiohalophilaceae</taxon>
        <taxon>Thiohalophilus</taxon>
    </lineage>
</organism>